<accession>A0AAJ0M479</accession>
<proteinExistence type="predicted"/>
<protein>
    <submittedName>
        <fullName evidence="3">Uncharacterized protein</fullName>
    </submittedName>
</protein>
<keyword evidence="2" id="KW-0812">Transmembrane</keyword>
<reference evidence="3" key="2">
    <citation type="submission" date="2023-06" db="EMBL/GenBank/DDBJ databases">
        <authorList>
            <consortium name="Lawrence Berkeley National Laboratory"/>
            <person name="Mondo S.J."/>
            <person name="Hensen N."/>
            <person name="Bonometti L."/>
            <person name="Westerberg I."/>
            <person name="Brannstrom I.O."/>
            <person name="Guillou S."/>
            <person name="Cros-Aarteil S."/>
            <person name="Calhoun S."/>
            <person name="Haridas S."/>
            <person name="Kuo A."/>
            <person name="Pangilinan J."/>
            <person name="Riley R."/>
            <person name="Labutti K."/>
            <person name="Andreopoulos B."/>
            <person name="Lipzen A."/>
            <person name="Chen C."/>
            <person name="Yanf M."/>
            <person name="Daum C."/>
            <person name="Ng V."/>
            <person name="Clum A."/>
            <person name="Steindorff A."/>
            <person name="Ohm R."/>
            <person name="Martin F."/>
            <person name="Silar P."/>
            <person name="Natvig D."/>
            <person name="Lalanne C."/>
            <person name="Gautier V."/>
            <person name="Ament-Velasquez S.L."/>
            <person name="Kruys A."/>
            <person name="Hutchinson M.I."/>
            <person name="Powell A.J."/>
            <person name="Barry K."/>
            <person name="Miller A.N."/>
            <person name="Grigoriev I.V."/>
            <person name="Debuchy R."/>
            <person name="Gladieux P."/>
            <person name="Thoren M.H."/>
            <person name="Johannesson H."/>
        </authorList>
    </citation>
    <scope>NUCLEOTIDE SEQUENCE</scope>
    <source>
        <strain evidence="3">CBS 333.67</strain>
    </source>
</reference>
<keyword evidence="2" id="KW-0472">Membrane</keyword>
<evidence type="ECO:0000256" key="1">
    <source>
        <dbReference type="SAM" id="MobiDB-lite"/>
    </source>
</evidence>
<keyword evidence="2" id="KW-1133">Transmembrane helix</keyword>
<feature type="transmembrane region" description="Helical" evidence="2">
    <location>
        <begin position="15"/>
        <end position="33"/>
    </location>
</feature>
<feature type="region of interest" description="Disordered" evidence="1">
    <location>
        <begin position="52"/>
        <end position="94"/>
    </location>
</feature>
<evidence type="ECO:0000256" key="2">
    <source>
        <dbReference type="SAM" id="Phobius"/>
    </source>
</evidence>
<evidence type="ECO:0000313" key="3">
    <source>
        <dbReference type="EMBL" id="KAK3308179.1"/>
    </source>
</evidence>
<evidence type="ECO:0000313" key="4">
    <source>
        <dbReference type="Proteomes" id="UP001273166"/>
    </source>
</evidence>
<dbReference type="Proteomes" id="UP001273166">
    <property type="component" value="Unassembled WGS sequence"/>
</dbReference>
<comment type="caution">
    <text evidence="3">The sequence shown here is derived from an EMBL/GenBank/DDBJ whole genome shotgun (WGS) entry which is preliminary data.</text>
</comment>
<gene>
    <name evidence="3" type="ORF">B0T15DRAFT_100266</name>
</gene>
<dbReference type="RefSeq" id="XP_062723959.1">
    <property type="nucleotide sequence ID" value="XM_062861349.1"/>
</dbReference>
<sequence length="164" mass="18372">MLFDGRPENVWTRSVIGLILPIVVVAGSLVSDLRYRFRAQLKRVNKQLHVTDGKDSLSGTGGGSKVFPSRELAGPIQAGHRMPLRRPPPSPTLSLEAASSYLEDHVEKDGSQSGWRKGDPVFPFPRRHRQRASWVSDGSMEEGWLRVRPCPQRPPKERRAVLES</sequence>
<dbReference type="AlphaFoldDB" id="A0AAJ0M479"/>
<reference evidence="3" key="1">
    <citation type="journal article" date="2023" name="Mol. Phylogenet. Evol.">
        <title>Genome-scale phylogeny and comparative genomics of the fungal order Sordariales.</title>
        <authorList>
            <person name="Hensen N."/>
            <person name="Bonometti L."/>
            <person name="Westerberg I."/>
            <person name="Brannstrom I.O."/>
            <person name="Guillou S."/>
            <person name="Cros-Aarteil S."/>
            <person name="Calhoun S."/>
            <person name="Haridas S."/>
            <person name="Kuo A."/>
            <person name="Mondo S."/>
            <person name="Pangilinan J."/>
            <person name="Riley R."/>
            <person name="LaButti K."/>
            <person name="Andreopoulos B."/>
            <person name="Lipzen A."/>
            <person name="Chen C."/>
            <person name="Yan M."/>
            <person name="Daum C."/>
            <person name="Ng V."/>
            <person name="Clum A."/>
            <person name="Steindorff A."/>
            <person name="Ohm R.A."/>
            <person name="Martin F."/>
            <person name="Silar P."/>
            <person name="Natvig D.O."/>
            <person name="Lalanne C."/>
            <person name="Gautier V."/>
            <person name="Ament-Velasquez S.L."/>
            <person name="Kruys A."/>
            <person name="Hutchinson M.I."/>
            <person name="Powell A.J."/>
            <person name="Barry K."/>
            <person name="Miller A.N."/>
            <person name="Grigoriev I.V."/>
            <person name="Debuchy R."/>
            <person name="Gladieux P."/>
            <person name="Hiltunen Thoren M."/>
            <person name="Johannesson H."/>
        </authorList>
    </citation>
    <scope>NUCLEOTIDE SEQUENCE</scope>
    <source>
        <strain evidence="3">CBS 333.67</strain>
    </source>
</reference>
<organism evidence="3 4">
    <name type="scientific">Chaetomium strumarium</name>
    <dbReference type="NCBI Taxonomy" id="1170767"/>
    <lineage>
        <taxon>Eukaryota</taxon>
        <taxon>Fungi</taxon>
        <taxon>Dikarya</taxon>
        <taxon>Ascomycota</taxon>
        <taxon>Pezizomycotina</taxon>
        <taxon>Sordariomycetes</taxon>
        <taxon>Sordariomycetidae</taxon>
        <taxon>Sordariales</taxon>
        <taxon>Chaetomiaceae</taxon>
        <taxon>Chaetomium</taxon>
    </lineage>
</organism>
<name>A0AAJ0M479_9PEZI</name>
<dbReference type="EMBL" id="JAUDZG010000002">
    <property type="protein sequence ID" value="KAK3308179.1"/>
    <property type="molecule type" value="Genomic_DNA"/>
</dbReference>
<keyword evidence="4" id="KW-1185">Reference proteome</keyword>
<dbReference type="GeneID" id="87880178"/>